<evidence type="ECO:0000256" key="8">
    <source>
        <dbReference type="HAMAP-Rule" id="MF_01255"/>
    </source>
</evidence>
<proteinExistence type="inferred from homology"/>
<evidence type="ECO:0000313" key="9">
    <source>
        <dbReference type="EMBL" id="SHJ37504.1"/>
    </source>
</evidence>
<gene>
    <name evidence="8" type="primary">ectC</name>
    <name evidence="9" type="ORF">SAMN05444142_10145</name>
</gene>
<dbReference type="HAMAP" id="MF_01255">
    <property type="entry name" value="Ectoine_synth"/>
    <property type="match status" value="1"/>
</dbReference>
<evidence type="ECO:0000256" key="6">
    <source>
        <dbReference type="ARBA" id="ARBA00033271"/>
    </source>
</evidence>
<dbReference type="PANTHER" id="PTHR39289">
    <property type="match status" value="1"/>
</dbReference>
<dbReference type="InterPro" id="IPR011051">
    <property type="entry name" value="RmlC_Cupin_sf"/>
</dbReference>
<comment type="catalytic activity">
    <reaction evidence="7 8">
        <text>(2S)-4-acetamido-2-aminobutanoate = L-ectoine + H2O</text>
        <dbReference type="Rhea" id="RHEA:17281"/>
        <dbReference type="ChEBI" id="CHEBI:15377"/>
        <dbReference type="ChEBI" id="CHEBI:58515"/>
        <dbReference type="ChEBI" id="CHEBI:58929"/>
        <dbReference type="EC" id="4.2.1.108"/>
    </reaction>
</comment>
<reference evidence="9 10" key="1">
    <citation type="submission" date="2016-11" db="EMBL/GenBank/DDBJ databases">
        <authorList>
            <person name="Varghese N."/>
            <person name="Submissions S."/>
        </authorList>
    </citation>
    <scope>NUCLEOTIDE SEQUENCE [LARGE SCALE GENOMIC DNA]</scope>
    <source>
        <strain evidence="9 10">DSM 29620</strain>
    </source>
</reference>
<evidence type="ECO:0000256" key="3">
    <source>
        <dbReference type="ARBA" id="ARBA00013192"/>
    </source>
</evidence>
<dbReference type="RefSeq" id="WP_149787033.1">
    <property type="nucleotide sequence ID" value="NZ_FNIO01000001.1"/>
</dbReference>
<protein>
    <recommendedName>
        <fullName evidence="4 8">L-ectoine synthase</fullName>
        <ecNumber evidence="3 8">4.2.1.108</ecNumber>
    </recommendedName>
    <alternativeName>
        <fullName evidence="6 8">N-acetyldiaminobutyrate dehydratase</fullName>
    </alternativeName>
</protein>
<dbReference type="UniPathway" id="UPA00067">
    <property type="reaction ID" value="UER00123"/>
</dbReference>
<accession>A0A1H0D311</accession>
<evidence type="ECO:0000256" key="2">
    <source>
        <dbReference type="ARBA" id="ARBA00009637"/>
    </source>
</evidence>
<keyword evidence="5 8" id="KW-0456">Lyase</keyword>
<dbReference type="Pfam" id="PF06339">
    <property type="entry name" value="Ectoine_synth"/>
    <property type="match status" value="1"/>
</dbReference>
<dbReference type="InterPro" id="IPR010462">
    <property type="entry name" value="Ectoine_synth"/>
</dbReference>
<evidence type="ECO:0000256" key="5">
    <source>
        <dbReference type="ARBA" id="ARBA00023239"/>
    </source>
</evidence>
<dbReference type="GO" id="GO:0033990">
    <property type="term" value="F:ectoine synthase activity"/>
    <property type="evidence" value="ECO:0007669"/>
    <property type="project" value="UniProtKB-EC"/>
</dbReference>
<evidence type="ECO:0000256" key="4">
    <source>
        <dbReference type="ARBA" id="ARBA00019707"/>
    </source>
</evidence>
<dbReference type="GO" id="GO:0019491">
    <property type="term" value="P:ectoine biosynthetic process"/>
    <property type="evidence" value="ECO:0007669"/>
    <property type="project" value="UniProtKB-UniRule"/>
</dbReference>
<organism evidence="9 10">
    <name type="scientific">Lutimaribacter pacificus</name>
    <dbReference type="NCBI Taxonomy" id="391948"/>
    <lineage>
        <taxon>Bacteria</taxon>
        <taxon>Pseudomonadati</taxon>
        <taxon>Pseudomonadota</taxon>
        <taxon>Alphaproteobacteria</taxon>
        <taxon>Rhodobacterales</taxon>
        <taxon>Roseobacteraceae</taxon>
        <taxon>Lutimaribacter</taxon>
    </lineage>
</organism>
<dbReference type="OrthoDB" id="9801830at2"/>
<comment type="similarity">
    <text evidence="2 8">Belongs to the ectoine synthase family.</text>
</comment>
<dbReference type="Proteomes" id="UP000324252">
    <property type="component" value="Unassembled WGS sequence"/>
</dbReference>
<dbReference type="PANTHER" id="PTHR39289:SF1">
    <property type="entry name" value="L-ECTOINE SYNTHASE"/>
    <property type="match status" value="1"/>
</dbReference>
<evidence type="ECO:0000256" key="1">
    <source>
        <dbReference type="ARBA" id="ARBA00005181"/>
    </source>
</evidence>
<dbReference type="Gene3D" id="2.60.120.10">
    <property type="entry name" value="Jelly Rolls"/>
    <property type="match status" value="1"/>
</dbReference>
<keyword evidence="10" id="KW-1185">Reference proteome</keyword>
<comment type="pathway">
    <text evidence="1 8">Amine and polyamine biosynthesis; ectoine biosynthesis; L-ectoine from L-aspartate 4-semialdehyde: step 3/3.</text>
</comment>
<comment type="function">
    <text evidence="8">Catalyzes the circularization of gamma-N-acetyl-alpha,gamma-diaminobutyric acid (ADABA) to ectoine (1,4,5,6-tetrahydro-2-methyl-4-pyrimidine carboxylic acid), which is an excellent osmoprotectant.</text>
</comment>
<evidence type="ECO:0000256" key="7">
    <source>
        <dbReference type="ARBA" id="ARBA00048714"/>
    </source>
</evidence>
<sequence length="134" mass="15251">MIVRDFDDITKNEPNRVVSDAQWTSVRMLLAGDKMGFSFHITVLEAGSEHTFHYKNHFESVYCMQGKGSITDLATGETHQIKPGTMYALDQHDKHTLRAEEELWMACCFNPPVTGNEVHREDGSYDAMPEELVD</sequence>
<evidence type="ECO:0000313" key="10">
    <source>
        <dbReference type="Proteomes" id="UP000324252"/>
    </source>
</evidence>
<dbReference type="AlphaFoldDB" id="A0A1H0D311"/>
<dbReference type="InterPro" id="IPR014710">
    <property type="entry name" value="RmlC-like_jellyroll"/>
</dbReference>
<dbReference type="EMBL" id="FQZZ01000001">
    <property type="protein sequence ID" value="SHJ37504.1"/>
    <property type="molecule type" value="Genomic_DNA"/>
</dbReference>
<dbReference type="EC" id="4.2.1.108" evidence="3 8"/>
<dbReference type="SUPFAM" id="SSF51182">
    <property type="entry name" value="RmlC-like cupins"/>
    <property type="match status" value="1"/>
</dbReference>
<dbReference type="CDD" id="cd06978">
    <property type="entry name" value="cupin_EctC"/>
    <property type="match status" value="1"/>
</dbReference>
<name>A0A1H0D311_9RHOB</name>
<dbReference type="NCBIfam" id="NF009806">
    <property type="entry name" value="PRK13290.1"/>
    <property type="match status" value="1"/>
</dbReference>